<dbReference type="PANTHER" id="PTHR31639:SF312">
    <property type="entry name" value="CYCLIN-LIKE F-BOX"/>
    <property type="match status" value="1"/>
</dbReference>
<protein>
    <recommendedName>
        <fullName evidence="1">F-box domain-containing protein</fullName>
    </recommendedName>
</protein>
<gene>
    <name evidence="2" type="ORF">L1049_006211</name>
</gene>
<dbReference type="Pfam" id="PF00646">
    <property type="entry name" value="F-box"/>
    <property type="match status" value="1"/>
</dbReference>
<dbReference type="PANTHER" id="PTHR31639">
    <property type="entry name" value="F-BOX PROTEIN-LIKE"/>
    <property type="match status" value="1"/>
</dbReference>
<evidence type="ECO:0000313" key="2">
    <source>
        <dbReference type="EMBL" id="KAK9276675.1"/>
    </source>
</evidence>
<organism evidence="2 3">
    <name type="scientific">Liquidambar formosana</name>
    <name type="common">Formosan gum</name>
    <dbReference type="NCBI Taxonomy" id="63359"/>
    <lineage>
        <taxon>Eukaryota</taxon>
        <taxon>Viridiplantae</taxon>
        <taxon>Streptophyta</taxon>
        <taxon>Embryophyta</taxon>
        <taxon>Tracheophyta</taxon>
        <taxon>Spermatophyta</taxon>
        <taxon>Magnoliopsida</taxon>
        <taxon>eudicotyledons</taxon>
        <taxon>Gunneridae</taxon>
        <taxon>Pentapetalae</taxon>
        <taxon>Saxifragales</taxon>
        <taxon>Altingiaceae</taxon>
        <taxon>Liquidambar</taxon>
    </lineage>
</organism>
<dbReference type="Proteomes" id="UP001415857">
    <property type="component" value="Unassembled WGS sequence"/>
</dbReference>
<evidence type="ECO:0000313" key="3">
    <source>
        <dbReference type="Proteomes" id="UP001415857"/>
    </source>
</evidence>
<accession>A0AAP0RF42</accession>
<dbReference type="SUPFAM" id="SSF81383">
    <property type="entry name" value="F-box domain"/>
    <property type="match status" value="1"/>
</dbReference>
<dbReference type="InterPro" id="IPR001810">
    <property type="entry name" value="F-box_dom"/>
</dbReference>
<proteinExistence type="predicted"/>
<name>A0AAP0RF42_LIQFO</name>
<feature type="domain" description="F-box" evidence="1">
    <location>
        <begin position="15"/>
        <end position="68"/>
    </location>
</feature>
<reference evidence="2 3" key="1">
    <citation type="journal article" date="2024" name="Plant J.">
        <title>Genome sequences and population genomics reveal climatic adaptation and genomic divergence between two closely related sweetgum species.</title>
        <authorList>
            <person name="Xu W.Q."/>
            <person name="Ren C.Q."/>
            <person name="Zhang X.Y."/>
            <person name="Comes H.P."/>
            <person name="Liu X.H."/>
            <person name="Li Y.G."/>
            <person name="Kettle C.J."/>
            <person name="Jalonen R."/>
            <person name="Gaisberger H."/>
            <person name="Ma Y.Z."/>
            <person name="Qiu Y.X."/>
        </authorList>
    </citation>
    <scope>NUCLEOTIDE SEQUENCE [LARGE SCALE GENOMIC DNA]</scope>
    <source>
        <strain evidence="2">Hangzhou</strain>
    </source>
</reference>
<dbReference type="EMBL" id="JBBPBK010000010">
    <property type="protein sequence ID" value="KAK9276675.1"/>
    <property type="molecule type" value="Genomic_DNA"/>
</dbReference>
<dbReference type="Gene3D" id="1.20.1280.50">
    <property type="match status" value="1"/>
</dbReference>
<dbReference type="InterPro" id="IPR036047">
    <property type="entry name" value="F-box-like_dom_sf"/>
</dbReference>
<dbReference type="AlphaFoldDB" id="A0AAP0RF42"/>
<dbReference type="PROSITE" id="PS50181">
    <property type="entry name" value="FBOX"/>
    <property type="match status" value="1"/>
</dbReference>
<keyword evidence="3" id="KW-1185">Reference proteome</keyword>
<comment type="caution">
    <text evidence="2">The sequence shown here is derived from an EMBL/GenBank/DDBJ whole genome shotgun (WGS) entry which is preliminary data.</text>
</comment>
<dbReference type="SMART" id="SM00256">
    <property type="entry name" value="FBOX"/>
    <property type="match status" value="1"/>
</dbReference>
<evidence type="ECO:0000259" key="1">
    <source>
        <dbReference type="PROSITE" id="PS50181"/>
    </source>
</evidence>
<sequence>MTRGRKRKADGKPTSDIISVLPKNVIECILEHLPIRDAVRTSILSRKWRYNWISIPQLVFEYQFFGDTVEDKALREYDQSMAIINNVLLLHSGPILKFVLRHSKFPF</sequence>